<dbReference type="FunFam" id="2.60.40.10:FF:000049">
    <property type="entry name" value="Leukocyte immunoglobulin-like receptor subfamily B member 1"/>
    <property type="match status" value="3"/>
</dbReference>
<dbReference type="AlphaFoldDB" id="A0A8C9QA52"/>
<keyword evidence="5" id="KW-0677">Repeat</keyword>
<sequence>MRSTLPVLLCLGQSSGFLAGTLPKPNLWAEPGPVIPRERSVTLWCQGSLYAQEYCLLMERTRRPTCRRALQGPGNRAMFPIPTMTAQDAGGYQCYYQSPAGSSQHSERLELVVTGERTLRGPAPAVTLWAETQALSPGSSSSRGVQEALLSDHHCPVLPLERNCPSPQDGLSQADFLLGPVSSSHGGRYRCYGGHSLSSEWSAPSHPLNIVVTCEDPRGALRDPASAQPCWGAPGGDGQGEVGSQEGETGRGREDRDRGTQGQEESETMRQTESTGSSERGPGEVSAQNKLGPPSPSFLSPGQLPVTPSLSVQPGPTVSSGENVTLLCQSQIKMDTFLLCKEGAADPPLRLRAEYRAPWYQAEFSMRAVTPALGGTYRCYGSHSSSPYLLSWPSAPLDLVVSGEAIGGSGSFPPAQGCPGLGRSLKILVGVSVPLLLLPLFLLLGYQCRGQCRKAGEWGGETWWRPRGISKLCSGHTGWEALVVTLTRAHQSGLRSCLPLSPPQSPADEDLWAVTYAEVSHSRVGRGRLSTSPPESRTFLVIKDTSEGEDSLQGCQVAASGVPQGVTYAQLKDLKLMQGTDLKLRQETATPPSSQEGKSPALHSDYATLAFH</sequence>
<feature type="transmembrane region" description="Helical" evidence="12">
    <location>
        <begin position="427"/>
        <end position="446"/>
    </location>
</feature>
<evidence type="ECO:0000256" key="11">
    <source>
        <dbReference type="SAM" id="MobiDB-lite"/>
    </source>
</evidence>
<dbReference type="PANTHER" id="PTHR11738">
    <property type="entry name" value="MHC CLASS I NK CELL RECEPTOR"/>
    <property type="match status" value="1"/>
</dbReference>
<keyword evidence="16" id="KW-1185">Reference proteome</keyword>
<protein>
    <recommendedName>
        <fullName evidence="14">Immunoglobulin domain-containing protein</fullName>
    </recommendedName>
</protein>
<evidence type="ECO:0000256" key="9">
    <source>
        <dbReference type="ARBA" id="ARBA00023180"/>
    </source>
</evidence>
<reference evidence="15" key="2">
    <citation type="submission" date="2025-09" db="UniProtKB">
        <authorList>
            <consortium name="Ensembl"/>
        </authorList>
    </citation>
    <scope>IDENTIFICATION</scope>
</reference>
<feature type="compositionally biased region" description="Polar residues" evidence="11">
    <location>
        <begin position="269"/>
        <end position="278"/>
    </location>
</feature>
<keyword evidence="9" id="KW-0325">Glycoprotein</keyword>
<evidence type="ECO:0000256" key="13">
    <source>
        <dbReference type="SAM" id="SignalP"/>
    </source>
</evidence>
<dbReference type="Pfam" id="PF13895">
    <property type="entry name" value="Ig_2"/>
    <property type="match status" value="1"/>
</dbReference>
<evidence type="ECO:0000256" key="4">
    <source>
        <dbReference type="ARBA" id="ARBA00022729"/>
    </source>
</evidence>
<dbReference type="GO" id="GO:0005886">
    <property type="term" value="C:plasma membrane"/>
    <property type="evidence" value="ECO:0007669"/>
    <property type="project" value="UniProtKB-SubCell"/>
</dbReference>
<feature type="compositionally biased region" description="Polar residues" evidence="11">
    <location>
        <begin position="306"/>
        <end position="319"/>
    </location>
</feature>
<dbReference type="Pfam" id="PF00047">
    <property type="entry name" value="ig"/>
    <property type="match status" value="1"/>
</dbReference>
<dbReference type="InterPro" id="IPR013783">
    <property type="entry name" value="Ig-like_fold"/>
</dbReference>
<keyword evidence="10" id="KW-0393">Immunoglobulin domain</keyword>
<keyword evidence="3 12" id="KW-0812">Transmembrane</keyword>
<evidence type="ECO:0000256" key="7">
    <source>
        <dbReference type="ARBA" id="ARBA00023136"/>
    </source>
</evidence>
<evidence type="ECO:0000256" key="3">
    <source>
        <dbReference type="ARBA" id="ARBA00022692"/>
    </source>
</evidence>
<keyword evidence="7 12" id="KW-0472">Membrane</keyword>
<dbReference type="InterPro" id="IPR013151">
    <property type="entry name" value="Immunoglobulin_dom"/>
</dbReference>
<name>A0A8C9QA52_SPEDA</name>
<evidence type="ECO:0000256" key="2">
    <source>
        <dbReference type="ARBA" id="ARBA00022475"/>
    </source>
</evidence>
<dbReference type="GO" id="GO:0019221">
    <property type="term" value="P:cytokine-mediated signaling pathway"/>
    <property type="evidence" value="ECO:0007669"/>
    <property type="project" value="TreeGrafter"/>
</dbReference>
<evidence type="ECO:0000313" key="16">
    <source>
        <dbReference type="Proteomes" id="UP000694422"/>
    </source>
</evidence>
<feature type="domain" description="Immunoglobulin" evidence="14">
    <location>
        <begin position="30"/>
        <end position="114"/>
    </location>
</feature>
<keyword evidence="2" id="KW-1003">Cell membrane</keyword>
<evidence type="ECO:0000256" key="8">
    <source>
        <dbReference type="ARBA" id="ARBA00023157"/>
    </source>
</evidence>
<comment type="subcellular location">
    <subcellularLocation>
        <location evidence="1">Cell membrane</location>
        <topology evidence="1">Single-pass membrane protein</topology>
    </subcellularLocation>
</comment>
<evidence type="ECO:0000256" key="12">
    <source>
        <dbReference type="SAM" id="Phobius"/>
    </source>
</evidence>
<evidence type="ECO:0000259" key="14">
    <source>
        <dbReference type="SMART" id="SM00409"/>
    </source>
</evidence>
<evidence type="ECO:0000256" key="10">
    <source>
        <dbReference type="ARBA" id="ARBA00023319"/>
    </source>
</evidence>
<reference evidence="15" key="1">
    <citation type="submission" date="2025-08" db="UniProtKB">
        <authorList>
            <consortium name="Ensembl"/>
        </authorList>
    </citation>
    <scope>IDENTIFICATION</scope>
</reference>
<dbReference type="InterPro" id="IPR036179">
    <property type="entry name" value="Ig-like_dom_sf"/>
</dbReference>
<keyword evidence="8" id="KW-1015">Disulfide bond</keyword>
<keyword evidence="6 12" id="KW-1133">Transmembrane helix</keyword>
<proteinExistence type="predicted"/>
<feature type="signal peptide" evidence="13">
    <location>
        <begin position="1"/>
        <end position="19"/>
    </location>
</feature>
<feature type="chain" id="PRO_5034268538" description="Immunoglobulin domain-containing protein" evidence="13">
    <location>
        <begin position="20"/>
        <end position="612"/>
    </location>
</feature>
<accession>A0A8C9QA52</accession>
<evidence type="ECO:0000256" key="6">
    <source>
        <dbReference type="ARBA" id="ARBA00022989"/>
    </source>
</evidence>
<dbReference type="InterPro" id="IPR003599">
    <property type="entry name" value="Ig_sub"/>
</dbReference>
<dbReference type="PANTHER" id="PTHR11738:SF179">
    <property type="entry name" value="LEUKOCYTE IMMUNOGLOBULIN-LIKE RECEPTOR SUBFAMILY A MEMBER 5"/>
    <property type="match status" value="1"/>
</dbReference>
<evidence type="ECO:0000256" key="1">
    <source>
        <dbReference type="ARBA" id="ARBA00004162"/>
    </source>
</evidence>
<dbReference type="GO" id="GO:0002764">
    <property type="term" value="P:immune response-regulating signaling pathway"/>
    <property type="evidence" value="ECO:0007669"/>
    <property type="project" value="TreeGrafter"/>
</dbReference>
<evidence type="ECO:0000313" key="15">
    <source>
        <dbReference type="Ensembl" id="ENSSDAP00000019101.1"/>
    </source>
</evidence>
<dbReference type="SMART" id="SM00409">
    <property type="entry name" value="IG"/>
    <property type="match status" value="2"/>
</dbReference>
<dbReference type="GO" id="GO:0032396">
    <property type="term" value="F:inhibitory MHC class I receptor activity"/>
    <property type="evidence" value="ECO:0007669"/>
    <property type="project" value="TreeGrafter"/>
</dbReference>
<dbReference type="SUPFAM" id="SSF48726">
    <property type="entry name" value="Immunoglobulin"/>
    <property type="match status" value="3"/>
</dbReference>
<evidence type="ECO:0000256" key="5">
    <source>
        <dbReference type="ARBA" id="ARBA00022737"/>
    </source>
</evidence>
<dbReference type="Proteomes" id="UP000694422">
    <property type="component" value="Unplaced"/>
</dbReference>
<organism evidence="15 16">
    <name type="scientific">Spermophilus dauricus</name>
    <name type="common">Daurian ground squirrel</name>
    <dbReference type="NCBI Taxonomy" id="99837"/>
    <lineage>
        <taxon>Eukaryota</taxon>
        <taxon>Metazoa</taxon>
        <taxon>Chordata</taxon>
        <taxon>Craniata</taxon>
        <taxon>Vertebrata</taxon>
        <taxon>Euteleostomi</taxon>
        <taxon>Mammalia</taxon>
        <taxon>Eutheria</taxon>
        <taxon>Euarchontoglires</taxon>
        <taxon>Glires</taxon>
        <taxon>Rodentia</taxon>
        <taxon>Sciuromorpha</taxon>
        <taxon>Sciuridae</taxon>
        <taxon>Xerinae</taxon>
        <taxon>Marmotini</taxon>
        <taxon>Spermophilus</taxon>
    </lineage>
</organism>
<dbReference type="InterPro" id="IPR050412">
    <property type="entry name" value="Ig-like_Receptors_ImmuneReg"/>
</dbReference>
<feature type="compositionally biased region" description="Basic and acidic residues" evidence="11">
    <location>
        <begin position="248"/>
        <end position="259"/>
    </location>
</feature>
<keyword evidence="4 13" id="KW-0732">Signal</keyword>
<feature type="domain" description="Immunoglobulin" evidence="14">
    <location>
        <begin position="313"/>
        <end position="402"/>
    </location>
</feature>
<dbReference type="Gene3D" id="2.60.40.10">
    <property type="entry name" value="Immunoglobulins"/>
    <property type="match status" value="3"/>
</dbReference>
<dbReference type="Ensembl" id="ENSSDAT00000021845.1">
    <property type="protein sequence ID" value="ENSSDAP00000019101.1"/>
    <property type="gene ID" value="ENSSDAG00000017062.1"/>
</dbReference>
<feature type="region of interest" description="Disordered" evidence="11">
    <location>
        <begin position="221"/>
        <end position="319"/>
    </location>
</feature>